<dbReference type="NCBIfam" id="TIGR00732">
    <property type="entry name" value="dprA"/>
    <property type="match status" value="1"/>
</dbReference>
<evidence type="ECO:0000256" key="1">
    <source>
        <dbReference type="ARBA" id="ARBA00006525"/>
    </source>
</evidence>
<keyword evidence="4" id="KW-1185">Reference proteome</keyword>
<dbReference type="Proteomes" id="UP000033428">
    <property type="component" value="Unassembled WGS sequence"/>
</dbReference>
<name>A0A0F0CLG6_9BACT</name>
<dbReference type="InterPro" id="IPR057666">
    <property type="entry name" value="DrpA_SLOG"/>
</dbReference>
<dbReference type="InterPro" id="IPR003488">
    <property type="entry name" value="DprA"/>
</dbReference>
<dbReference type="Gene3D" id="3.40.50.450">
    <property type="match status" value="1"/>
</dbReference>
<dbReference type="GO" id="GO:0009294">
    <property type="term" value="P:DNA-mediated transformation"/>
    <property type="evidence" value="ECO:0007669"/>
    <property type="project" value="InterPro"/>
</dbReference>
<dbReference type="SUPFAM" id="SSF102405">
    <property type="entry name" value="MCP/YpsA-like"/>
    <property type="match status" value="1"/>
</dbReference>
<sequence length="376" mass="41512">MGYARCVMPDKISESSRELIALLMVPGLGPKKIVSLLEKNDSTNFCKDSNLKEDLFATENINYEILRIKKSKEYLDELEYIEKSGIKVKSYKDDGYPPLLKNIYDFPPVIFVKGILKDEDSNAIAVIGSRKCSFYGRETAERFSFELASMGVTIVSGMASGIDMVAHRGALKSGGRTIAVIGSGFKNIYPKEAEKIIDKVLENGAVITEFLSSEQPLARNFPRRNRIISGISKGVLVIEAALKSGSLITSNFALEQGREVFAVPGKIDSFTSAGTNELIKNGAKMVTRVEDIIEELDLGINEEKKIDKICDKESSMVYCLTVEEKKVLSVINKTGIEIEEIIFKTGISNREICGILLGLELKKIVVLSPGGKYRKI</sequence>
<dbReference type="Pfam" id="PF02481">
    <property type="entry name" value="DNA_processg_A"/>
    <property type="match status" value="1"/>
</dbReference>
<evidence type="ECO:0000259" key="2">
    <source>
        <dbReference type="Pfam" id="PF02481"/>
    </source>
</evidence>
<organism evidence="3 4">
    <name type="scientific">Candidatus Omnitrophus magneticus</name>
    <dbReference type="NCBI Taxonomy" id="1609969"/>
    <lineage>
        <taxon>Bacteria</taxon>
        <taxon>Pseudomonadati</taxon>
        <taxon>Candidatus Omnitrophota</taxon>
        <taxon>Candidatus Omnitrophus</taxon>
    </lineage>
</organism>
<dbReference type="Gene3D" id="1.10.10.10">
    <property type="entry name" value="Winged helix-like DNA-binding domain superfamily/Winged helix DNA-binding domain"/>
    <property type="match status" value="1"/>
</dbReference>
<feature type="domain" description="Smf/DprA SLOG" evidence="2">
    <location>
        <begin position="90"/>
        <end position="296"/>
    </location>
</feature>
<proteinExistence type="inferred from homology"/>
<reference evidence="3 4" key="1">
    <citation type="submission" date="2015-02" db="EMBL/GenBank/DDBJ databases">
        <title>Single-cell genomics of uncultivated deep-branching MTB reveals a conserved set of magnetosome genes.</title>
        <authorList>
            <person name="Kolinko S."/>
            <person name="Richter M."/>
            <person name="Glockner F.O."/>
            <person name="Brachmann A."/>
            <person name="Schuler D."/>
        </authorList>
    </citation>
    <scope>NUCLEOTIDE SEQUENCE [LARGE SCALE GENOMIC DNA]</scope>
    <source>
        <strain evidence="3">SKK-01</strain>
    </source>
</reference>
<evidence type="ECO:0000313" key="3">
    <source>
        <dbReference type="EMBL" id="KJJ84102.1"/>
    </source>
</evidence>
<dbReference type="PANTHER" id="PTHR43022">
    <property type="entry name" value="PROTEIN SMF"/>
    <property type="match status" value="1"/>
</dbReference>
<dbReference type="AlphaFoldDB" id="A0A0F0CLG6"/>
<protein>
    <submittedName>
        <fullName evidence="3">DNA protecting protein DprA</fullName>
    </submittedName>
</protein>
<comment type="caution">
    <text evidence="3">The sequence shown here is derived from an EMBL/GenBank/DDBJ whole genome shotgun (WGS) entry which is preliminary data.</text>
</comment>
<dbReference type="PANTHER" id="PTHR43022:SF1">
    <property type="entry name" value="PROTEIN SMF"/>
    <property type="match status" value="1"/>
</dbReference>
<dbReference type="EMBL" id="JYNY01000403">
    <property type="protein sequence ID" value="KJJ84102.1"/>
    <property type="molecule type" value="Genomic_DNA"/>
</dbReference>
<gene>
    <name evidence="3" type="ORF">OMAG_002019</name>
</gene>
<dbReference type="PATRIC" id="fig|1609969.3.peg.2149"/>
<accession>A0A0F0CLG6</accession>
<evidence type="ECO:0000313" key="4">
    <source>
        <dbReference type="Proteomes" id="UP000033428"/>
    </source>
</evidence>
<comment type="similarity">
    <text evidence="1">Belongs to the DprA/Smf family.</text>
</comment>
<dbReference type="InterPro" id="IPR036388">
    <property type="entry name" value="WH-like_DNA-bd_sf"/>
</dbReference>